<dbReference type="PANTHER" id="PTHR35552:SF1">
    <property type="entry name" value="MEDIATOR OF RNA POLYMERASE II TRANSCRIPTION SUBUNIT 8"/>
    <property type="match status" value="1"/>
</dbReference>
<organism evidence="1 2">
    <name type="scientific">Kingdonia uniflora</name>
    <dbReference type="NCBI Taxonomy" id="39325"/>
    <lineage>
        <taxon>Eukaryota</taxon>
        <taxon>Viridiplantae</taxon>
        <taxon>Streptophyta</taxon>
        <taxon>Embryophyta</taxon>
        <taxon>Tracheophyta</taxon>
        <taxon>Spermatophyta</taxon>
        <taxon>Magnoliopsida</taxon>
        <taxon>Ranunculales</taxon>
        <taxon>Circaeasteraceae</taxon>
        <taxon>Kingdonia</taxon>
    </lineage>
</organism>
<dbReference type="OrthoDB" id="542418at2759"/>
<proteinExistence type="predicted"/>
<feature type="non-terminal residue" evidence="1">
    <location>
        <position position="1"/>
    </location>
</feature>
<keyword evidence="2" id="KW-1185">Reference proteome</keyword>
<evidence type="ECO:0000313" key="1">
    <source>
        <dbReference type="EMBL" id="KAF6138402.1"/>
    </source>
</evidence>
<sequence>LVVAGLRMPADQRQLISTLPMHLVDVLTVGDGAQSFVDASGKLPITTSFVTQTSGMYTKNTPPSSNAVINQGSLLQGQLPQLHDLQSQAQKFQSIPNMSATMQSQSLMPRMQVSVHFFFTLRYEFK</sequence>
<accession>A0A7J7L736</accession>
<gene>
    <name evidence="1" type="ORF">GIB67_032906</name>
</gene>
<dbReference type="InterPro" id="IPR038795">
    <property type="entry name" value="MED8_plant"/>
</dbReference>
<dbReference type="AlphaFoldDB" id="A0A7J7L736"/>
<evidence type="ECO:0000313" key="2">
    <source>
        <dbReference type="Proteomes" id="UP000541444"/>
    </source>
</evidence>
<dbReference type="Proteomes" id="UP000541444">
    <property type="component" value="Unassembled WGS sequence"/>
</dbReference>
<dbReference type="GO" id="GO:0016592">
    <property type="term" value="C:mediator complex"/>
    <property type="evidence" value="ECO:0007669"/>
    <property type="project" value="InterPro"/>
</dbReference>
<dbReference type="PANTHER" id="PTHR35552">
    <property type="entry name" value="MEDIATOR OF RNA POLYMERASE II TRANSCRIPTION SUBUNIT 8"/>
    <property type="match status" value="1"/>
</dbReference>
<dbReference type="EMBL" id="JACGCM010002590">
    <property type="protein sequence ID" value="KAF6138402.1"/>
    <property type="molecule type" value="Genomic_DNA"/>
</dbReference>
<reference evidence="1 2" key="1">
    <citation type="journal article" date="2020" name="IScience">
        <title>Genome Sequencing of the Endangered Kingdonia uniflora (Circaeasteraceae, Ranunculales) Reveals Potential Mechanisms of Evolutionary Specialization.</title>
        <authorList>
            <person name="Sun Y."/>
            <person name="Deng T."/>
            <person name="Zhang A."/>
            <person name="Moore M.J."/>
            <person name="Landis J.B."/>
            <person name="Lin N."/>
            <person name="Zhang H."/>
            <person name="Zhang X."/>
            <person name="Huang J."/>
            <person name="Zhang X."/>
            <person name="Sun H."/>
            <person name="Wang H."/>
        </authorList>
    </citation>
    <scope>NUCLEOTIDE SEQUENCE [LARGE SCALE GENOMIC DNA]</scope>
    <source>
        <strain evidence="1">TB1705</strain>
        <tissue evidence="1">Leaf</tissue>
    </source>
</reference>
<name>A0A7J7L736_9MAGN</name>
<comment type="caution">
    <text evidence="1">The sequence shown here is derived from an EMBL/GenBank/DDBJ whole genome shotgun (WGS) entry which is preliminary data.</text>
</comment>
<protein>
    <submittedName>
        <fullName evidence="1">Uncharacterized protein</fullName>
    </submittedName>
</protein>